<protein>
    <submittedName>
        <fullName evidence="1">Uncharacterized protein</fullName>
    </submittedName>
</protein>
<evidence type="ECO:0000313" key="1">
    <source>
        <dbReference type="EMBL" id="RON19383.1"/>
    </source>
</evidence>
<accession>A0A423I1U8</accession>
<evidence type="ECO:0000313" key="2">
    <source>
        <dbReference type="Proteomes" id="UP000284002"/>
    </source>
</evidence>
<comment type="caution">
    <text evidence="1">The sequence shown here is derived from an EMBL/GenBank/DDBJ whole genome shotgun (WGS) entry which is preliminary data.</text>
</comment>
<reference evidence="1 2" key="1">
    <citation type="submission" date="2016-10" db="EMBL/GenBank/DDBJ databases">
        <title>Comparative genome analysis of multiple Pseudomonas spp. focuses on biocontrol and plant growth promoting traits.</title>
        <authorList>
            <person name="Tao X.-Y."/>
            <person name="Taylor C.G."/>
        </authorList>
    </citation>
    <scope>NUCLEOTIDE SEQUENCE [LARGE SCALE GENOMIC DNA]</scope>
    <source>
        <strain evidence="1 2">36C6</strain>
    </source>
</reference>
<proteinExistence type="predicted"/>
<dbReference type="EMBL" id="MOBM01000004">
    <property type="protein sequence ID" value="RON19383.1"/>
    <property type="molecule type" value="Genomic_DNA"/>
</dbReference>
<dbReference type="AlphaFoldDB" id="A0A423I1U8"/>
<sequence>MAAVTITLATVVVATDAMIPDGSACVIAAQAIAAAIADTAGMTGTTLAATTTMATAVTAAIATTVTTATATAVTTTTAILRVSGTHDGQISGQ</sequence>
<gene>
    <name evidence="1" type="ORF">BK662_02025</name>
</gene>
<dbReference type="Proteomes" id="UP000284002">
    <property type="component" value="Unassembled WGS sequence"/>
</dbReference>
<name>A0A423I1U8_9PSED</name>
<organism evidence="1 2">
    <name type="scientific">Pseudomonas frederiksbergensis</name>
    <dbReference type="NCBI Taxonomy" id="104087"/>
    <lineage>
        <taxon>Bacteria</taxon>
        <taxon>Pseudomonadati</taxon>
        <taxon>Pseudomonadota</taxon>
        <taxon>Gammaproteobacteria</taxon>
        <taxon>Pseudomonadales</taxon>
        <taxon>Pseudomonadaceae</taxon>
        <taxon>Pseudomonas</taxon>
    </lineage>
</organism>